<accession>A0A0E3M0E2</accession>
<reference evidence="15 16" key="1">
    <citation type="journal article" date="2015" name="Virol. J.">
        <title>Fecal virome analysis of three carnivores reveals a novel nodavirus and multiple gemycircularviruses.</title>
        <authorList>
            <person name="Conceicao-Neto N."/>
            <person name="Zeller M."/>
            <person name="Heylen E."/>
            <person name="Lefrere H."/>
            <person name="Mesquita J.R."/>
            <person name="Matthijnssens J."/>
        </authorList>
    </citation>
    <scope>NUCLEOTIDE SEQUENCE [LARGE SCALE GENOMIC DNA]</scope>
    <source>
        <strain evidence="15">478d</strain>
    </source>
</reference>
<protein>
    <recommendedName>
        <fullName evidence="2">Replication-associated protein</fullName>
    </recommendedName>
</protein>
<dbReference type="Pfam" id="PF00799">
    <property type="entry name" value="Gemini_AL1"/>
    <property type="match status" value="1"/>
</dbReference>
<keyword evidence="11" id="KW-0378">Hydrolase</keyword>
<keyword evidence="7" id="KW-0540">Nuclease</keyword>
<dbReference type="SUPFAM" id="SSF52540">
    <property type="entry name" value="P-loop containing nucleoside triphosphate hydrolases"/>
    <property type="match status" value="1"/>
</dbReference>
<dbReference type="EMBL" id="KP263547">
    <property type="protein sequence ID" value="AKA58517.1"/>
    <property type="molecule type" value="Genomic_DNA"/>
</dbReference>
<dbReference type="OrthoDB" id="9195at10239"/>
<evidence type="ECO:0000256" key="12">
    <source>
        <dbReference type="ARBA" id="ARBA00023124"/>
    </source>
</evidence>
<dbReference type="InterPro" id="IPR027417">
    <property type="entry name" value="P-loop_NTPase"/>
</dbReference>
<dbReference type="InterPro" id="IPR049912">
    <property type="entry name" value="CRESS_DNA_REP"/>
</dbReference>
<organism evidence="15 16">
    <name type="scientific">Mongoose feces-associated gemycircularvirus d</name>
    <dbReference type="NCBI Taxonomy" id="1634487"/>
    <lineage>
        <taxon>Viruses</taxon>
        <taxon>Monodnaviria</taxon>
        <taxon>Shotokuvirae</taxon>
        <taxon>Cressdnaviricota</taxon>
        <taxon>Repensiviricetes</taxon>
        <taxon>Geplafuvirales</taxon>
        <taxon>Genomoviridae</taxon>
        <taxon>Gemycircularvirus</taxon>
        <taxon>Gemycircularvirus monas1</taxon>
    </lineage>
</organism>
<dbReference type="GO" id="GO:0016779">
    <property type="term" value="F:nucleotidyltransferase activity"/>
    <property type="evidence" value="ECO:0007669"/>
    <property type="project" value="UniProtKB-KW"/>
</dbReference>
<evidence type="ECO:0000256" key="8">
    <source>
        <dbReference type="ARBA" id="ARBA00022723"/>
    </source>
</evidence>
<feature type="domain" description="CRESS-DNA virus Rep endonuclease" evidence="14">
    <location>
        <begin position="3"/>
        <end position="110"/>
    </location>
</feature>
<dbReference type="GO" id="GO:0000166">
    <property type="term" value="F:nucleotide binding"/>
    <property type="evidence" value="ECO:0007669"/>
    <property type="project" value="UniProtKB-KW"/>
</dbReference>
<keyword evidence="6" id="KW-0235">DNA replication</keyword>
<keyword evidence="12" id="KW-0190">Covalent protein-DNA linkage</keyword>
<evidence type="ECO:0000256" key="4">
    <source>
        <dbReference type="ARBA" id="ARBA00022679"/>
    </source>
</evidence>
<sequence length="349" mass="39776">MLFVNSRYLLLTYAQSNGLDEWDVSNHLSTLGAECIIARENHDDGGTHLHCFVDFNRKFRSRNVRVFDVGGFHPNISPSRGTPEKGYDYAIKDGDVVAGGLDRPAPRGGMHVGAHRVSNVAHLCESSEEFLELYDEMERGDLIGRFSNVRAYADWRFRLDIPEYSTPSEFVFSSGELDGRDDWVQQSGVGSGEPLIGMSFTSVRLQRKSLVLYGRSLTGKTTWARSLGSHMYSERRLNAQMADDMEHTAHYHVLDDVDLRYFPAWKSWLGGMQWISNELKYRNVRLLKWGRPCIWCNNTDPRDVMRRSMAAFDGQGDGKFSHEDLAWLEANCVFIHIDEEIATFRASTT</sequence>
<evidence type="ECO:0000313" key="16">
    <source>
        <dbReference type="Proteomes" id="UP000137123"/>
    </source>
</evidence>
<proteinExistence type="predicted"/>
<evidence type="ECO:0000256" key="5">
    <source>
        <dbReference type="ARBA" id="ARBA00022695"/>
    </source>
</evidence>
<evidence type="ECO:0000313" key="15">
    <source>
        <dbReference type="EMBL" id="AKA58517.1"/>
    </source>
</evidence>
<dbReference type="Gene3D" id="3.40.1310.20">
    <property type="match status" value="1"/>
</dbReference>
<dbReference type="KEGG" id="vg:24092847"/>
<evidence type="ECO:0000256" key="11">
    <source>
        <dbReference type="ARBA" id="ARBA00022801"/>
    </source>
</evidence>
<evidence type="ECO:0000256" key="3">
    <source>
        <dbReference type="ARBA" id="ARBA00022562"/>
    </source>
</evidence>
<name>A0A0E3M0E2_9VIRU</name>
<keyword evidence="10" id="KW-0255">Endonuclease</keyword>
<dbReference type="GO" id="GO:0004519">
    <property type="term" value="F:endonuclease activity"/>
    <property type="evidence" value="ECO:0007669"/>
    <property type="project" value="UniProtKB-KW"/>
</dbReference>
<keyword evidence="13" id="KW-0238">DNA-binding</keyword>
<evidence type="ECO:0000256" key="2">
    <source>
        <dbReference type="ARBA" id="ARBA00014531"/>
    </source>
</evidence>
<keyword evidence="4" id="KW-0808">Transferase</keyword>
<evidence type="ECO:0000256" key="1">
    <source>
        <dbReference type="ARBA" id="ARBA00004147"/>
    </source>
</evidence>
<evidence type="ECO:0000256" key="6">
    <source>
        <dbReference type="ARBA" id="ARBA00022705"/>
    </source>
</evidence>
<dbReference type="RefSeq" id="YP_009130630.1">
    <property type="nucleotide sequence ID" value="NC_026810.1"/>
</dbReference>
<evidence type="ECO:0000256" key="13">
    <source>
        <dbReference type="ARBA" id="ARBA00023125"/>
    </source>
</evidence>
<evidence type="ECO:0000256" key="7">
    <source>
        <dbReference type="ARBA" id="ARBA00022722"/>
    </source>
</evidence>
<dbReference type="GO" id="GO:0046872">
    <property type="term" value="F:metal ion binding"/>
    <property type="evidence" value="ECO:0007669"/>
    <property type="project" value="UniProtKB-KW"/>
</dbReference>
<dbReference type="GO" id="GO:0006260">
    <property type="term" value="P:DNA replication"/>
    <property type="evidence" value="ECO:0007669"/>
    <property type="project" value="UniProtKB-KW"/>
</dbReference>
<keyword evidence="16" id="KW-1185">Reference proteome</keyword>
<dbReference type="SUPFAM" id="SSF55464">
    <property type="entry name" value="Origin of replication-binding domain, RBD-like"/>
    <property type="match status" value="1"/>
</dbReference>
<evidence type="ECO:0000259" key="14">
    <source>
        <dbReference type="PROSITE" id="PS52020"/>
    </source>
</evidence>
<dbReference type="Proteomes" id="UP000137123">
    <property type="component" value="Segment"/>
</dbReference>
<keyword evidence="9" id="KW-0547">Nucleotide-binding</keyword>
<dbReference type="GO" id="GO:0042025">
    <property type="term" value="C:host cell nucleus"/>
    <property type="evidence" value="ECO:0007669"/>
    <property type="project" value="UniProtKB-SubCell"/>
</dbReference>
<keyword evidence="5" id="KW-0548">Nucleotidyltransferase</keyword>
<keyword evidence="3" id="KW-1048">Host nucleus</keyword>
<dbReference type="GO" id="GO:0016787">
    <property type="term" value="F:hydrolase activity"/>
    <property type="evidence" value="ECO:0007669"/>
    <property type="project" value="UniProtKB-KW"/>
</dbReference>
<keyword evidence="8" id="KW-0479">Metal-binding</keyword>
<evidence type="ECO:0000256" key="9">
    <source>
        <dbReference type="ARBA" id="ARBA00022741"/>
    </source>
</evidence>
<dbReference type="PROSITE" id="PS52020">
    <property type="entry name" value="CRESS_DNA_REP"/>
    <property type="match status" value="1"/>
</dbReference>
<dbReference type="GeneID" id="24092847"/>
<dbReference type="GO" id="GO:0003677">
    <property type="term" value="F:DNA binding"/>
    <property type="evidence" value="ECO:0007669"/>
    <property type="project" value="UniProtKB-KW"/>
</dbReference>
<evidence type="ECO:0000256" key="10">
    <source>
        <dbReference type="ARBA" id="ARBA00022759"/>
    </source>
</evidence>
<comment type="subcellular location">
    <subcellularLocation>
        <location evidence="1">Host nucleus</location>
    </subcellularLocation>
</comment>